<organism evidence="1 2">
    <name type="scientific">Mesorhizobium australicum</name>
    <dbReference type="NCBI Taxonomy" id="536018"/>
    <lineage>
        <taxon>Bacteria</taxon>
        <taxon>Pseudomonadati</taxon>
        <taxon>Pseudomonadota</taxon>
        <taxon>Alphaproteobacteria</taxon>
        <taxon>Hyphomicrobiales</taxon>
        <taxon>Phyllobacteriaceae</taxon>
        <taxon>Mesorhizobium</taxon>
    </lineage>
</organism>
<dbReference type="EMBL" id="JAMYRI010000035">
    <property type="protein sequence ID" value="MER9288359.1"/>
    <property type="molecule type" value="Genomic_DNA"/>
</dbReference>
<keyword evidence="2" id="KW-1185">Reference proteome</keyword>
<reference evidence="1 2" key="1">
    <citation type="journal article" date="2024" name="Proc. Natl. Acad. Sci. U.S.A.">
        <title>The evolutionary genomics of adaptation to stress in wild rhizobium bacteria.</title>
        <authorList>
            <person name="Kehlet-Delgado H."/>
            <person name="Montoya A.P."/>
            <person name="Jensen K.T."/>
            <person name="Wendlandt C.E."/>
            <person name="Dexheimer C."/>
            <person name="Roberts M."/>
            <person name="Torres Martinez L."/>
            <person name="Friesen M.L."/>
            <person name="Griffitts J.S."/>
            <person name="Porter S.S."/>
        </authorList>
    </citation>
    <scope>NUCLEOTIDE SEQUENCE [LARGE SCALE GENOMIC DNA]</scope>
    <source>
        <strain evidence="1 2">M0468</strain>
    </source>
</reference>
<dbReference type="Proteomes" id="UP001480082">
    <property type="component" value="Unassembled WGS sequence"/>
</dbReference>
<evidence type="ECO:0000313" key="1">
    <source>
        <dbReference type="EMBL" id="MER9288359.1"/>
    </source>
</evidence>
<comment type="caution">
    <text evidence="1">The sequence shown here is derived from an EMBL/GenBank/DDBJ whole genome shotgun (WGS) entry which is preliminary data.</text>
</comment>
<evidence type="ECO:0000313" key="2">
    <source>
        <dbReference type="Proteomes" id="UP001480082"/>
    </source>
</evidence>
<gene>
    <name evidence="1" type="ORF">NKI81_31505</name>
</gene>
<sequence>MSVSAFPVSPELSSVRIVADAIARLPNDEAAVLWDETAKHLLSVAIERGHDTDRARTEVVRFFDAVQRMRTTVSSK</sequence>
<protein>
    <submittedName>
        <fullName evidence="1">DUF6074 family protein</fullName>
    </submittedName>
</protein>
<accession>A0ACC6T8T3</accession>
<name>A0ACC6T8T3_9HYPH</name>
<proteinExistence type="predicted"/>